<accession>A0A1I7DCG3</accession>
<name>A0A1I7DCG3_9ACTN</name>
<sequence length="86" mass="8855">MTPPSTPVPTGQDSAAEAELADLLRARGADTIDHPGGTLGTHLERVQRRLAGLGAPPVLQLAGRAHAVYGTDGFDVALLTLGKRSC</sequence>
<reference evidence="3" key="1">
    <citation type="submission" date="2016-10" db="EMBL/GenBank/DDBJ databases">
        <authorList>
            <person name="Varghese N."/>
            <person name="Submissions S."/>
        </authorList>
    </citation>
    <scope>NUCLEOTIDE SEQUENCE [LARGE SCALE GENOMIC DNA]</scope>
    <source>
        <strain evidence="3">DSM 46136</strain>
    </source>
</reference>
<dbReference type="InterPro" id="IPR049202">
    <property type="entry name" value="DUF6817"/>
</dbReference>
<evidence type="ECO:0000259" key="1">
    <source>
        <dbReference type="Pfam" id="PF20680"/>
    </source>
</evidence>
<keyword evidence="3" id="KW-1185">Reference proteome</keyword>
<gene>
    <name evidence="2" type="ORF">SAMN05660657_05620</name>
</gene>
<dbReference type="STRING" id="1296565.SAMN05660657_05620"/>
<dbReference type="AlphaFoldDB" id="A0A1I7DCG3"/>
<feature type="domain" description="DUF6817" evidence="1">
    <location>
        <begin position="23"/>
        <end position="85"/>
    </location>
</feature>
<dbReference type="Pfam" id="PF20680">
    <property type="entry name" value="DUF6817"/>
    <property type="match status" value="1"/>
</dbReference>
<protein>
    <recommendedName>
        <fullName evidence="1">DUF6817 domain-containing protein</fullName>
    </recommendedName>
</protein>
<dbReference type="Proteomes" id="UP000199546">
    <property type="component" value="Unassembled WGS sequence"/>
</dbReference>
<proteinExistence type="predicted"/>
<evidence type="ECO:0000313" key="2">
    <source>
        <dbReference type="EMBL" id="SFU09423.1"/>
    </source>
</evidence>
<evidence type="ECO:0000313" key="3">
    <source>
        <dbReference type="Proteomes" id="UP000199546"/>
    </source>
</evidence>
<dbReference type="EMBL" id="FPBA01000046">
    <property type="protein sequence ID" value="SFU09423.1"/>
    <property type="molecule type" value="Genomic_DNA"/>
</dbReference>
<organism evidence="2 3">
    <name type="scientific">Geodermatophilus amargosae</name>
    <dbReference type="NCBI Taxonomy" id="1296565"/>
    <lineage>
        <taxon>Bacteria</taxon>
        <taxon>Bacillati</taxon>
        <taxon>Actinomycetota</taxon>
        <taxon>Actinomycetes</taxon>
        <taxon>Geodermatophilales</taxon>
        <taxon>Geodermatophilaceae</taxon>
        <taxon>Geodermatophilus</taxon>
    </lineage>
</organism>
<dbReference type="RefSeq" id="WP_217644964.1">
    <property type="nucleotide sequence ID" value="NZ_FPBA01000046.1"/>
</dbReference>